<dbReference type="GO" id="GO:0005960">
    <property type="term" value="C:glycine cleavage complex"/>
    <property type="evidence" value="ECO:0007669"/>
    <property type="project" value="TreeGrafter"/>
</dbReference>
<dbReference type="InterPro" id="IPR015424">
    <property type="entry name" value="PyrdxlP-dep_Trfase"/>
</dbReference>
<dbReference type="CDD" id="cd00613">
    <property type="entry name" value="GDC-P"/>
    <property type="match status" value="1"/>
</dbReference>
<proteinExistence type="inferred from homology"/>
<dbReference type="NCBIfam" id="NF003346">
    <property type="entry name" value="PRK04366.1"/>
    <property type="match status" value="1"/>
</dbReference>
<dbReference type="OrthoDB" id="9801272at2"/>
<reference evidence="13 14" key="1">
    <citation type="submission" date="2017-11" db="EMBL/GenBank/DDBJ databases">
        <title>Genomic Encyclopedia of Archaeal and Bacterial Type Strains, Phase II (KMG-II): From Individual Species to Whole Genera.</title>
        <authorList>
            <person name="Goeker M."/>
        </authorList>
    </citation>
    <scope>NUCLEOTIDE SEQUENCE [LARGE SCALE GENOMIC DNA]</scope>
    <source>
        <strain evidence="13 14">DSM 22413</strain>
    </source>
</reference>
<comment type="subunit">
    <text evidence="4 8">The glycine cleavage system is composed of four proteins: P, T, L and H.</text>
</comment>
<name>A0A2M8WJE3_9MICO</name>
<dbReference type="GO" id="GO:0004375">
    <property type="term" value="F:glycine dehydrogenase (decarboxylating) activity"/>
    <property type="evidence" value="ECO:0007669"/>
    <property type="project" value="UniProtKB-EC"/>
</dbReference>
<comment type="cofactor">
    <cofactor evidence="1 8 9">
        <name>pyridoxal 5'-phosphate</name>
        <dbReference type="ChEBI" id="CHEBI:597326"/>
    </cofactor>
</comment>
<evidence type="ECO:0000256" key="5">
    <source>
        <dbReference type="ARBA" id="ARBA00022898"/>
    </source>
</evidence>
<dbReference type="EMBL" id="PGTZ01000009">
    <property type="protein sequence ID" value="PJI91018.1"/>
    <property type="molecule type" value="Genomic_DNA"/>
</dbReference>
<dbReference type="InterPro" id="IPR003437">
    <property type="entry name" value="GcvP"/>
</dbReference>
<evidence type="ECO:0000256" key="3">
    <source>
        <dbReference type="ARBA" id="ARBA00010756"/>
    </source>
</evidence>
<feature type="region of interest" description="Disordered" evidence="10">
    <location>
        <begin position="486"/>
        <end position="540"/>
    </location>
</feature>
<feature type="domain" description="Glycine cleavage system P-protein N-terminal" evidence="11">
    <location>
        <begin position="32"/>
        <end position="451"/>
    </location>
</feature>
<comment type="function">
    <text evidence="2 8">The glycine cleavage system catalyzes the degradation of glycine. The P protein binds the alpha-amino group of glycine through its pyridoxal phosphate cofactor; CO(2) is released and the remaining methylamine moiety is then transferred to the lipoamide cofactor of the H protein.</text>
</comment>
<comment type="caution">
    <text evidence="13">The sequence shown here is derived from an EMBL/GenBank/DDBJ whole genome shotgun (WGS) entry which is preliminary data.</text>
</comment>
<dbReference type="InterPro" id="IPR015421">
    <property type="entry name" value="PyrdxlP-dep_Trfase_major"/>
</dbReference>
<accession>A0A2M8WJE3</accession>
<feature type="compositionally biased region" description="Low complexity" evidence="10">
    <location>
        <begin position="503"/>
        <end position="540"/>
    </location>
</feature>
<gene>
    <name evidence="8" type="primary">gcvP</name>
    <name evidence="13" type="ORF">CLV34_2277</name>
</gene>
<feature type="domain" description="Glycine cleavage system P-protein N-terminal" evidence="11">
    <location>
        <begin position="551"/>
        <end position="815"/>
    </location>
</feature>
<evidence type="ECO:0000313" key="13">
    <source>
        <dbReference type="EMBL" id="PJI91018.1"/>
    </source>
</evidence>
<dbReference type="InterPro" id="IPR015422">
    <property type="entry name" value="PyrdxlP-dep_Trfase_small"/>
</dbReference>
<comment type="catalytic activity">
    <reaction evidence="7 8">
        <text>N(6)-[(R)-lipoyl]-L-lysyl-[glycine-cleavage complex H protein] + glycine + H(+) = N(6)-[(R)-S(8)-aminomethyldihydrolipoyl]-L-lysyl-[glycine-cleavage complex H protein] + CO2</text>
        <dbReference type="Rhea" id="RHEA:24304"/>
        <dbReference type="Rhea" id="RHEA-COMP:10494"/>
        <dbReference type="Rhea" id="RHEA-COMP:10495"/>
        <dbReference type="ChEBI" id="CHEBI:15378"/>
        <dbReference type="ChEBI" id="CHEBI:16526"/>
        <dbReference type="ChEBI" id="CHEBI:57305"/>
        <dbReference type="ChEBI" id="CHEBI:83099"/>
        <dbReference type="ChEBI" id="CHEBI:83143"/>
        <dbReference type="EC" id="1.4.4.2"/>
    </reaction>
</comment>
<protein>
    <recommendedName>
        <fullName evidence="8">Glycine dehydrogenase (decarboxylating)</fullName>
        <ecNumber evidence="8">1.4.4.2</ecNumber>
    </recommendedName>
    <alternativeName>
        <fullName evidence="8">Glycine cleavage system P-protein</fullName>
    </alternativeName>
    <alternativeName>
        <fullName evidence="8">Glycine decarboxylase</fullName>
    </alternativeName>
    <alternativeName>
        <fullName evidence="8">Glycine dehydrogenase (aminomethyl-transferring)</fullName>
    </alternativeName>
</protein>
<dbReference type="GO" id="GO:0019464">
    <property type="term" value="P:glycine decarboxylation via glycine cleavage system"/>
    <property type="evidence" value="ECO:0007669"/>
    <property type="project" value="UniProtKB-UniRule"/>
</dbReference>
<dbReference type="InterPro" id="IPR049316">
    <property type="entry name" value="GDC-P_C"/>
</dbReference>
<keyword evidence="6 8" id="KW-0560">Oxidoreductase</keyword>
<comment type="similarity">
    <text evidence="3 8">Belongs to the GcvP family.</text>
</comment>
<dbReference type="FunFam" id="3.40.640.10:FF:000007">
    <property type="entry name" value="glycine dehydrogenase (Decarboxylating), mitochondrial"/>
    <property type="match status" value="1"/>
</dbReference>
<dbReference type="GO" id="GO:0005829">
    <property type="term" value="C:cytosol"/>
    <property type="evidence" value="ECO:0007669"/>
    <property type="project" value="TreeGrafter"/>
</dbReference>
<dbReference type="HAMAP" id="MF_00711">
    <property type="entry name" value="GcvP"/>
    <property type="match status" value="1"/>
</dbReference>
<sequence length="1039" mass="108428">MKSTAFDREHFPFRHIGPRGVRTDTQDRPDGDVARMLEVVGYPTLDALIDAAIPATIRDTSPLDLPPARTESEVTADLRAIAAKNIVKTQMIGLGYYGTITPPVIRRNVLESPAWYTSYTPYQAEISQGRLEALLNFQTVVEDLTGLEIANASLLDEATAVAEAVALMFRSHKTGKSGEGVVVLDDQLFPQTLSVTRGRSAAAGLDVVVADLSSGLPDLGDETLVGVVVQQCAASGEVRDLRPVIAAAKDAGALVTVAADLLALALLVSPGELGADVSVGSAQRFGVPLFYGGPHAAFMAVRKGLERSLPGRLVGVSVDADGNPAYRLALQTREQHIRRERATSNICTAQALLAIVASMYAVYHGPHGIREIASRVHGRAVVLAQALRQAGLTVEHDVFFDTVRVLVPGQAVAARAAAADAGVNVHVPDADHVQVACDETTTLATVEAVAEAIATAAGATATVGWTAYGETASQAVQRRIADARDTTGADAGEGTGADEGEEPAAAKGVAGLAGAARGTSDADGSPSAAGSSPSVAPTSALPDEMLRTTDYMTHPVFSAHRSETSMLRYLRALSDKDLALDRTMIPLGSCTMKLNATVEMEPISWPAFADMHPYVPADQATGYAELVDSLQRRLAEITGYAAVSVQPNSGAQGEFAGLLAIRDFHRSRGEGDRDVVLIPASAHGTNAASAALAGMRVVVVATAPDGSVLLDDLRAKLAEHGPRTAAIMITYPSTHGVYEEDVRVVCDLVHQAGGQVYIDGANLNALVGVARPGQFGGDVSHLNLHKTFCIPHGGGGPGVGPVAVAEHLVPFLPGDPLRAAADASVPVSAAPHGSAGILPISYAYIAAMGPDGLKAATEGAVLTANYVATRLQEHFPVLYTGPNGLVAHECILDLRDITKRTGVTAEDVAKRLMDYGFHAPTLAFPVPGTLMVEPTESEDLAELDRFVAAMVAISGEIAQVESGRWAVADSPLRGAPHTSGALLGDDWDAAYSRQEAAGVSGHALLTKYWPPVRRIDGAFGDRNLVCSCPPVTAFDESAG</sequence>
<evidence type="ECO:0000256" key="6">
    <source>
        <dbReference type="ARBA" id="ARBA00023002"/>
    </source>
</evidence>
<evidence type="ECO:0000256" key="8">
    <source>
        <dbReference type="HAMAP-Rule" id="MF_00711"/>
    </source>
</evidence>
<dbReference type="Gene3D" id="3.40.640.10">
    <property type="entry name" value="Type I PLP-dependent aspartate aminotransferase-like (Major domain)"/>
    <property type="match status" value="2"/>
</dbReference>
<dbReference type="SUPFAM" id="SSF53383">
    <property type="entry name" value="PLP-dependent transferases"/>
    <property type="match status" value="2"/>
</dbReference>
<evidence type="ECO:0000259" key="11">
    <source>
        <dbReference type="Pfam" id="PF02347"/>
    </source>
</evidence>
<evidence type="ECO:0000259" key="12">
    <source>
        <dbReference type="Pfam" id="PF21478"/>
    </source>
</evidence>
<dbReference type="Pfam" id="PF21478">
    <property type="entry name" value="GcvP2_C"/>
    <property type="match status" value="1"/>
</dbReference>
<organism evidence="13 14">
    <name type="scientific">Luteimicrobium subarcticum</name>
    <dbReference type="NCBI Taxonomy" id="620910"/>
    <lineage>
        <taxon>Bacteria</taxon>
        <taxon>Bacillati</taxon>
        <taxon>Actinomycetota</taxon>
        <taxon>Actinomycetes</taxon>
        <taxon>Micrococcales</taxon>
        <taxon>Luteimicrobium</taxon>
    </lineage>
</organism>
<dbReference type="InterPro" id="IPR020581">
    <property type="entry name" value="GDC_P"/>
</dbReference>
<keyword evidence="14" id="KW-1185">Reference proteome</keyword>
<dbReference type="PANTHER" id="PTHR11773:SF1">
    <property type="entry name" value="GLYCINE DEHYDROGENASE (DECARBOXYLATING), MITOCHONDRIAL"/>
    <property type="match status" value="1"/>
</dbReference>
<keyword evidence="5 8" id="KW-0663">Pyridoxal phosphate</keyword>
<feature type="domain" description="Glycine dehydrogenase C-terminal" evidence="12">
    <location>
        <begin position="856"/>
        <end position="977"/>
    </location>
</feature>
<evidence type="ECO:0000256" key="1">
    <source>
        <dbReference type="ARBA" id="ARBA00001933"/>
    </source>
</evidence>
<dbReference type="EC" id="1.4.4.2" evidence="8"/>
<dbReference type="Pfam" id="PF02347">
    <property type="entry name" value="GDC-P"/>
    <property type="match status" value="2"/>
</dbReference>
<dbReference type="RefSeq" id="WP_100350417.1">
    <property type="nucleotide sequence ID" value="NZ_PGTZ01000009.1"/>
</dbReference>
<dbReference type="Proteomes" id="UP000231586">
    <property type="component" value="Unassembled WGS sequence"/>
</dbReference>
<evidence type="ECO:0000256" key="2">
    <source>
        <dbReference type="ARBA" id="ARBA00003788"/>
    </source>
</evidence>
<evidence type="ECO:0000256" key="7">
    <source>
        <dbReference type="ARBA" id="ARBA00049026"/>
    </source>
</evidence>
<evidence type="ECO:0000256" key="9">
    <source>
        <dbReference type="PIRSR" id="PIRSR603437-50"/>
    </source>
</evidence>
<dbReference type="GO" id="GO:0016594">
    <property type="term" value="F:glycine binding"/>
    <property type="evidence" value="ECO:0007669"/>
    <property type="project" value="TreeGrafter"/>
</dbReference>
<dbReference type="GO" id="GO:0030170">
    <property type="term" value="F:pyridoxal phosphate binding"/>
    <property type="evidence" value="ECO:0007669"/>
    <property type="project" value="TreeGrafter"/>
</dbReference>
<dbReference type="PANTHER" id="PTHR11773">
    <property type="entry name" value="GLYCINE DEHYDROGENASE, DECARBOXYLATING"/>
    <property type="match status" value="1"/>
</dbReference>
<feature type="modified residue" description="N6-(pyridoxal phosphate)lysine" evidence="8 9">
    <location>
        <position position="786"/>
    </location>
</feature>
<dbReference type="Gene3D" id="3.90.1150.10">
    <property type="entry name" value="Aspartate Aminotransferase, domain 1"/>
    <property type="match status" value="2"/>
</dbReference>
<evidence type="ECO:0000256" key="4">
    <source>
        <dbReference type="ARBA" id="ARBA00011690"/>
    </source>
</evidence>
<evidence type="ECO:0000256" key="10">
    <source>
        <dbReference type="SAM" id="MobiDB-lite"/>
    </source>
</evidence>
<dbReference type="InterPro" id="IPR049315">
    <property type="entry name" value="GDC-P_N"/>
</dbReference>
<evidence type="ECO:0000313" key="14">
    <source>
        <dbReference type="Proteomes" id="UP000231586"/>
    </source>
</evidence>
<dbReference type="AlphaFoldDB" id="A0A2M8WJE3"/>